<keyword evidence="2" id="KW-1185">Reference proteome</keyword>
<gene>
    <name evidence="1" type="ORF">AVEN_237228_1</name>
</gene>
<dbReference type="Proteomes" id="UP000499080">
    <property type="component" value="Unassembled WGS sequence"/>
</dbReference>
<sequence>MLTMLLSLLTGYAKYPCFLCLWDSRARDLHWAEANWSLQGALTPGEKNVINTTLVPPKKVLLPPLHIKLWLIKQFIKSLPKDGECVRYLCSMFPKLSEVKLKEGDFTGPDIRTSDSLCYLRKRSVGLF</sequence>
<protein>
    <submittedName>
        <fullName evidence="1">Uncharacterized protein</fullName>
    </submittedName>
</protein>
<organism evidence="1 2">
    <name type="scientific">Araneus ventricosus</name>
    <name type="common">Orbweaver spider</name>
    <name type="synonym">Epeira ventricosa</name>
    <dbReference type="NCBI Taxonomy" id="182803"/>
    <lineage>
        <taxon>Eukaryota</taxon>
        <taxon>Metazoa</taxon>
        <taxon>Ecdysozoa</taxon>
        <taxon>Arthropoda</taxon>
        <taxon>Chelicerata</taxon>
        <taxon>Arachnida</taxon>
        <taxon>Araneae</taxon>
        <taxon>Araneomorphae</taxon>
        <taxon>Entelegynae</taxon>
        <taxon>Araneoidea</taxon>
        <taxon>Araneidae</taxon>
        <taxon>Araneus</taxon>
    </lineage>
</organism>
<dbReference type="PANTHER" id="PTHR46114">
    <property type="entry name" value="APPLE DOMAIN-CONTAINING PROTEIN"/>
    <property type="match status" value="1"/>
</dbReference>
<name>A0A4Y2NYM2_ARAVE</name>
<accession>A0A4Y2NYM2</accession>
<evidence type="ECO:0000313" key="2">
    <source>
        <dbReference type="Proteomes" id="UP000499080"/>
    </source>
</evidence>
<reference evidence="1 2" key="1">
    <citation type="journal article" date="2019" name="Sci. Rep.">
        <title>Orb-weaving spider Araneus ventricosus genome elucidates the spidroin gene catalogue.</title>
        <authorList>
            <person name="Kono N."/>
            <person name="Nakamura H."/>
            <person name="Ohtoshi R."/>
            <person name="Moran D.A.P."/>
            <person name="Shinohara A."/>
            <person name="Yoshida Y."/>
            <person name="Fujiwara M."/>
            <person name="Mori M."/>
            <person name="Tomita M."/>
            <person name="Arakawa K."/>
        </authorList>
    </citation>
    <scope>NUCLEOTIDE SEQUENCE [LARGE SCALE GENOMIC DNA]</scope>
</reference>
<dbReference type="PANTHER" id="PTHR46114:SF1">
    <property type="entry name" value="ZAD DOMAIN-CONTAINING PROTEIN"/>
    <property type="match status" value="1"/>
</dbReference>
<comment type="caution">
    <text evidence="1">The sequence shown here is derived from an EMBL/GenBank/DDBJ whole genome shotgun (WGS) entry which is preliminary data.</text>
</comment>
<dbReference type="OrthoDB" id="7999790at2759"/>
<proteinExistence type="predicted"/>
<evidence type="ECO:0000313" key="1">
    <source>
        <dbReference type="EMBL" id="GBN44164.1"/>
    </source>
</evidence>
<dbReference type="AlphaFoldDB" id="A0A4Y2NYM2"/>
<dbReference type="EMBL" id="BGPR01010086">
    <property type="protein sequence ID" value="GBN44164.1"/>
    <property type="molecule type" value="Genomic_DNA"/>
</dbReference>